<dbReference type="PANTHER" id="PTHR43432">
    <property type="entry name" value="SLR0285 PROTEIN"/>
    <property type="match status" value="1"/>
</dbReference>
<keyword evidence="6" id="KW-1185">Reference proteome</keyword>
<dbReference type="AlphaFoldDB" id="A0A7X0IEP6"/>
<dbReference type="GO" id="GO:0046872">
    <property type="term" value="F:metal ion binding"/>
    <property type="evidence" value="ECO:0007669"/>
    <property type="project" value="UniProtKB-KW"/>
</dbReference>
<keyword evidence="5" id="KW-0456">Lyase</keyword>
<reference evidence="5 6" key="1">
    <citation type="submission" date="2020-08" db="EMBL/GenBank/DDBJ databases">
        <title>Sequencing the genomes of 1000 actinobacteria strains.</title>
        <authorList>
            <person name="Klenk H.-P."/>
        </authorList>
    </citation>
    <scope>NUCLEOTIDE SEQUENCE [LARGE SCALE GENOMIC DNA]</scope>
    <source>
        <strain evidence="5 6">DSM 44936</strain>
    </source>
</reference>
<comment type="caution">
    <text evidence="5">The sequence shown here is derived from an EMBL/GenBank/DDBJ whole genome shotgun (WGS) entry which is preliminary data.</text>
</comment>
<feature type="domain" description="Elp3/MiaA/NifB-like radical SAM core" evidence="4">
    <location>
        <begin position="53"/>
        <end position="283"/>
    </location>
</feature>
<evidence type="ECO:0000313" key="6">
    <source>
        <dbReference type="Proteomes" id="UP000555564"/>
    </source>
</evidence>
<dbReference type="InterPro" id="IPR040086">
    <property type="entry name" value="MJ0683-like"/>
</dbReference>
<gene>
    <name evidence="5" type="ORF">BJ992_003292</name>
</gene>
<name>A0A7X0IEP6_9ACTN</name>
<keyword evidence="3" id="KW-0411">Iron-sulfur</keyword>
<dbReference type="PANTHER" id="PTHR43432:SF3">
    <property type="entry name" value="SLR0285 PROTEIN"/>
    <property type="match status" value="1"/>
</dbReference>
<dbReference type="Pfam" id="PF04055">
    <property type="entry name" value="Radical_SAM"/>
    <property type="match status" value="1"/>
</dbReference>
<dbReference type="Proteomes" id="UP000555564">
    <property type="component" value="Unassembled WGS sequence"/>
</dbReference>
<dbReference type="GO" id="GO:0051536">
    <property type="term" value="F:iron-sulfur cluster binding"/>
    <property type="evidence" value="ECO:0007669"/>
    <property type="project" value="UniProtKB-KW"/>
</dbReference>
<keyword evidence="1" id="KW-0479">Metal-binding</keyword>
<dbReference type="EMBL" id="JACHIU010000001">
    <property type="protein sequence ID" value="MBB6473861.1"/>
    <property type="molecule type" value="Genomic_DNA"/>
</dbReference>
<evidence type="ECO:0000256" key="1">
    <source>
        <dbReference type="ARBA" id="ARBA00022723"/>
    </source>
</evidence>
<dbReference type="SUPFAM" id="SSF102114">
    <property type="entry name" value="Radical SAM enzymes"/>
    <property type="match status" value="1"/>
</dbReference>
<dbReference type="GO" id="GO:0016829">
    <property type="term" value="F:lyase activity"/>
    <property type="evidence" value="ECO:0007669"/>
    <property type="project" value="UniProtKB-KW"/>
</dbReference>
<dbReference type="SMART" id="SM00729">
    <property type="entry name" value="Elp3"/>
    <property type="match status" value="1"/>
</dbReference>
<sequence length="328" mass="35767">MRFDALPLVADAPAALPRIERRAVRRQRGATTFYEVAARTVIDKVPPALGLDAGWAVSPYRGCAHACLYCSGRRGHRYLGLDGERDFGTSIVVKTDAARRLRAELGKPAWRGGTIAIGLTGDCYQQAEATYRLMPGIMAALRDTATPFQIMTKSTLVLRDAELIAQAAQVCDARVMVSIGFVDDRLRRAVEPGAPSAQKRLELCAELNDRGAACGVLMAPILPCLTDSEDQLRAVVRRVAETGAVSITPMVLQLPPGARDWYLRWLADEHPALLPRYAELYGAGPVAAQAYRDRVTTRVAELARLYGIGAGHRPWAPVRDADHQMALL</sequence>
<evidence type="ECO:0000256" key="2">
    <source>
        <dbReference type="ARBA" id="ARBA00023004"/>
    </source>
</evidence>
<keyword evidence="2" id="KW-0408">Iron</keyword>
<dbReference type="RefSeq" id="WP_184981894.1">
    <property type="nucleotide sequence ID" value="NZ_BAAALO010000090.1"/>
</dbReference>
<evidence type="ECO:0000259" key="4">
    <source>
        <dbReference type="SMART" id="SM00729"/>
    </source>
</evidence>
<dbReference type="CDD" id="cd01335">
    <property type="entry name" value="Radical_SAM"/>
    <property type="match status" value="1"/>
</dbReference>
<dbReference type="InterPro" id="IPR007197">
    <property type="entry name" value="rSAM"/>
</dbReference>
<dbReference type="InterPro" id="IPR058240">
    <property type="entry name" value="rSAM_sf"/>
</dbReference>
<dbReference type="InterPro" id="IPR006638">
    <property type="entry name" value="Elp3/MiaA/NifB-like_rSAM"/>
</dbReference>
<dbReference type="SFLD" id="SFLDS00029">
    <property type="entry name" value="Radical_SAM"/>
    <property type="match status" value="1"/>
</dbReference>
<dbReference type="SFLD" id="SFLDG01084">
    <property type="entry name" value="Uncharacterised_Radical_SAM_Su"/>
    <property type="match status" value="1"/>
</dbReference>
<accession>A0A7X0IEP6</accession>
<evidence type="ECO:0000313" key="5">
    <source>
        <dbReference type="EMBL" id="MBB6473861.1"/>
    </source>
</evidence>
<protein>
    <submittedName>
        <fullName evidence="5">DNA repair photolyase</fullName>
    </submittedName>
</protein>
<dbReference type="Gene3D" id="3.80.30.30">
    <property type="match status" value="1"/>
</dbReference>
<proteinExistence type="predicted"/>
<organism evidence="5 6">
    <name type="scientific">Sphaerisporangium rubeum</name>
    <dbReference type="NCBI Taxonomy" id="321317"/>
    <lineage>
        <taxon>Bacteria</taxon>
        <taxon>Bacillati</taxon>
        <taxon>Actinomycetota</taxon>
        <taxon>Actinomycetes</taxon>
        <taxon>Streptosporangiales</taxon>
        <taxon>Streptosporangiaceae</taxon>
        <taxon>Sphaerisporangium</taxon>
    </lineage>
</organism>
<evidence type="ECO:0000256" key="3">
    <source>
        <dbReference type="ARBA" id="ARBA00023014"/>
    </source>
</evidence>